<gene>
    <name evidence="12" type="ORF">EGW08_007578</name>
</gene>
<dbReference type="SUPFAM" id="SSF57184">
    <property type="entry name" value="Growth factor receptor domain"/>
    <property type="match status" value="1"/>
</dbReference>
<dbReference type="EMBL" id="RQTK01000198">
    <property type="protein sequence ID" value="RUS84658.1"/>
    <property type="molecule type" value="Genomic_DNA"/>
</dbReference>
<dbReference type="Pfam" id="PF07645">
    <property type="entry name" value="EGF_CA"/>
    <property type="match status" value="1"/>
</dbReference>
<feature type="chain" id="PRO_5018631725" description="EGF-like domain-containing protein" evidence="10">
    <location>
        <begin position="21"/>
        <end position="381"/>
    </location>
</feature>
<dbReference type="CDD" id="cd00054">
    <property type="entry name" value="EGF_CA"/>
    <property type="match status" value="2"/>
</dbReference>
<evidence type="ECO:0000256" key="1">
    <source>
        <dbReference type="ARBA" id="ARBA00004613"/>
    </source>
</evidence>
<dbReference type="SMART" id="SM00179">
    <property type="entry name" value="EGF_CA"/>
    <property type="match status" value="2"/>
</dbReference>
<evidence type="ECO:0000256" key="8">
    <source>
        <dbReference type="ARBA" id="ARBA00023180"/>
    </source>
</evidence>
<dbReference type="PROSITE" id="PS01187">
    <property type="entry name" value="EGF_CA"/>
    <property type="match status" value="1"/>
</dbReference>
<dbReference type="FunFam" id="2.10.25.10:FF:000038">
    <property type="entry name" value="Fibrillin 2"/>
    <property type="match status" value="2"/>
</dbReference>
<evidence type="ECO:0000256" key="4">
    <source>
        <dbReference type="ARBA" id="ARBA00022729"/>
    </source>
</evidence>
<evidence type="ECO:0000256" key="3">
    <source>
        <dbReference type="ARBA" id="ARBA00022536"/>
    </source>
</evidence>
<dbReference type="GO" id="GO:0005576">
    <property type="term" value="C:extracellular region"/>
    <property type="evidence" value="ECO:0007669"/>
    <property type="project" value="UniProtKB-SubCell"/>
</dbReference>
<feature type="domain" description="EGF-like" evidence="11">
    <location>
        <begin position="217"/>
        <end position="258"/>
    </location>
</feature>
<evidence type="ECO:0000256" key="6">
    <source>
        <dbReference type="ARBA" id="ARBA00022837"/>
    </source>
</evidence>
<name>A0A3S1BIL8_ELYCH</name>
<accession>A0A3S1BIL8</accession>
<evidence type="ECO:0000313" key="13">
    <source>
        <dbReference type="Proteomes" id="UP000271974"/>
    </source>
</evidence>
<dbReference type="InterPro" id="IPR000742">
    <property type="entry name" value="EGF"/>
</dbReference>
<evidence type="ECO:0000256" key="2">
    <source>
        <dbReference type="ARBA" id="ARBA00022525"/>
    </source>
</evidence>
<evidence type="ECO:0000256" key="7">
    <source>
        <dbReference type="ARBA" id="ARBA00023157"/>
    </source>
</evidence>
<keyword evidence="5" id="KW-0677">Repeat</keyword>
<keyword evidence="8" id="KW-0325">Glycoprotein</keyword>
<dbReference type="AlphaFoldDB" id="A0A3S1BIL8"/>
<dbReference type="Pfam" id="PF12662">
    <property type="entry name" value="cEGF"/>
    <property type="match status" value="1"/>
</dbReference>
<dbReference type="GO" id="GO:0005509">
    <property type="term" value="F:calcium ion binding"/>
    <property type="evidence" value="ECO:0007669"/>
    <property type="project" value="InterPro"/>
</dbReference>
<dbReference type="STRING" id="188477.A0A3S1BIL8"/>
<dbReference type="InterPro" id="IPR000152">
    <property type="entry name" value="EGF-type_Asp/Asn_hydroxyl_site"/>
</dbReference>
<dbReference type="SMART" id="SM00181">
    <property type="entry name" value="EGF"/>
    <property type="match status" value="5"/>
</dbReference>
<comment type="caution">
    <text evidence="12">The sequence shown here is derived from an EMBL/GenBank/DDBJ whole genome shotgun (WGS) entry which is preliminary data.</text>
</comment>
<evidence type="ECO:0000313" key="12">
    <source>
        <dbReference type="EMBL" id="RUS84658.1"/>
    </source>
</evidence>
<sequence>MATNILQAFLFLGLLTYSAAIECDTNPCTPDQVCYQETPAATKICLDSGFRPGNCSHNVIYCHDQARCVDSEDKLSFTCNCVVDAISGDGFKDGSGCRLPFKPCTSDKDCPQYGFCNSDTDVCECSPGFQGDGFTCVDINECEVVPSKCDANAICFNEPGGFQCRCDISRNYVGDGFTCRLFCHSHDDCDWPRAECNANNNCECIPGYTGDGRTCTDVDECLTGAATDCSVNATCVNTDGAYDCVCNNGYDGDGKKCEALPRKCEEVPRARNNRYYLIDPDFTGPANAFMVQCMYLGYGNWATLVIPKGNFPIAAPQIDAPLEIKYEPKPADIQALVNNSAFCSQKFSFSCSPGFSLFPGTTWTDVNGNTHSNWGSTVDGM</sequence>
<dbReference type="InterPro" id="IPR001881">
    <property type="entry name" value="EGF-like_Ca-bd_dom"/>
</dbReference>
<evidence type="ECO:0000256" key="5">
    <source>
        <dbReference type="ARBA" id="ARBA00022737"/>
    </source>
</evidence>
<dbReference type="PANTHER" id="PTHR24039">
    <property type="entry name" value="FIBRILLIN-RELATED"/>
    <property type="match status" value="1"/>
</dbReference>
<keyword evidence="3 9" id="KW-0245">EGF-like domain</keyword>
<dbReference type="PROSITE" id="PS00010">
    <property type="entry name" value="ASX_HYDROXYL"/>
    <property type="match status" value="2"/>
</dbReference>
<dbReference type="InterPro" id="IPR026823">
    <property type="entry name" value="cEGF"/>
</dbReference>
<evidence type="ECO:0000259" key="11">
    <source>
        <dbReference type="PROSITE" id="PS50026"/>
    </source>
</evidence>
<comment type="caution">
    <text evidence="9">Lacks conserved residue(s) required for the propagation of feature annotation.</text>
</comment>
<dbReference type="Proteomes" id="UP000271974">
    <property type="component" value="Unassembled WGS sequence"/>
</dbReference>
<dbReference type="InterPro" id="IPR049883">
    <property type="entry name" value="NOTCH1_EGF-like"/>
</dbReference>
<proteinExistence type="predicted"/>
<dbReference type="Pfam" id="PF12947">
    <property type="entry name" value="EGF_3"/>
    <property type="match status" value="1"/>
</dbReference>
<keyword evidence="13" id="KW-1185">Reference proteome</keyword>
<dbReference type="PROSITE" id="PS01186">
    <property type="entry name" value="EGF_2"/>
    <property type="match status" value="2"/>
</dbReference>
<evidence type="ECO:0000256" key="9">
    <source>
        <dbReference type="PROSITE-ProRule" id="PRU00076"/>
    </source>
</evidence>
<dbReference type="InterPro" id="IPR024731">
    <property type="entry name" value="NELL2-like_EGF"/>
</dbReference>
<reference evidence="12 13" key="1">
    <citation type="submission" date="2019-01" db="EMBL/GenBank/DDBJ databases">
        <title>A draft genome assembly of the solar-powered sea slug Elysia chlorotica.</title>
        <authorList>
            <person name="Cai H."/>
            <person name="Li Q."/>
            <person name="Fang X."/>
            <person name="Li J."/>
            <person name="Curtis N.E."/>
            <person name="Altenburger A."/>
            <person name="Shibata T."/>
            <person name="Feng M."/>
            <person name="Maeda T."/>
            <person name="Schwartz J.A."/>
            <person name="Shigenobu S."/>
            <person name="Lundholm N."/>
            <person name="Nishiyama T."/>
            <person name="Yang H."/>
            <person name="Hasebe M."/>
            <person name="Li S."/>
            <person name="Pierce S.K."/>
            <person name="Wang J."/>
        </authorList>
    </citation>
    <scope>NUCLEOTIDE SEQUENCE [LARGE SCALE GENOMIC DNA]</scope>
    <source>
        <strain evidence="12">EC2010</strain>
        <tissue evidence="12">Whole organism of an adult</tissue>
    </source>
</reference>
<keyword evidence="4 10" id="KW-0732">Signal</keyword>
<keyword evidence="6" id="KW-0106">Calcium</keyword>
<feature type="domain" description="EGF-like" evidence="11">
    <location>
        <begin position="138"/>
        <end position="178"/>
    </location>
</feature>
<comment type="subcellular location">
    <subcellularLocation>
        <location evidence="1">Secreted</location>
    </subcellularLocation>
</comment>
<protein>
    <recommendedName>
        <fullName evidence="11">EGF-like domain-containing protein</fullName>
    </recommendedName>
</protein>
<organism evidence="12 13">
    <name type="scientific">Elysia chlorotica</name>
    <name type="common">Eastern emerald elysia</name>
    <name type="synonym">Sea slug</name>
    <dbReference type="NCBI Taxonomy" id="188477"/>
    <lineage>
        <taxon>Eukaryota</taxon>
        <taxon>Metazoa</taxon>
        <taxon>Spiralia</taxon>
        <taxon>Lophotrochozoa</taxon>
        <taxon>Mollusca</taxon>
        <taxon>Gastropoda</taxon>
        <taxon>Heterobranchia</taxon>
        <taxon>Euthyneura</taxon>
        <taxon>Panpulmonata</taxon>
        <taxon>Sacoglossa</taxon>
        <taxon>Placobranchoidea</taxon>
        <taxon>Plakobranchidae</taxon>
        <taxon>Elysia</taxon>
    </lineage>
</organism>
<keyword evidence="2" id="KW-0964">Secreted</keyword>
<dbReference type="Gene3D" id="2.10.25.10">
    <property type="entry name" value="Laminin"/>
    <property type="match status" value="3"/>
</dbReference>
<evidence type="ECO:0000256" key="10">
    <source>
        <dbReference type="SAM" id="SignalP"/>
    </source>
</evidence>
<feature type="signal peptide" evidence="10">
    <location>
        <begin position="1"/>
        <end position="20"/>
    </location>
</feature>
<feature type="non-terminal residue" evidence="12">
    <location>
        <position position="381"/>
    </location>
</feature>
<dbReference type="OrthoDB" id="41109at2759"/>
<dbReference type="InterPro" id="IPR018097">
    <property type="entry name" value="EGF_Ca-bd_CS"/>
</dbReference>
<dbReference type="InterPro" id="IPR009030">
    <property type="entry name" value="Growth_fac_rcpt_cys_sf"/>
</dbReference>
<keyword evidence="7" id="KW-1015">Disulfide bond</keyword>
<dbReference type="PROSITE" id="PS50026">
    <property type="entry name" value="EGF_3"/>
    <property type="match status" value="2"/>
</dbReference>